<evidence type="ECO:0000313" key="2">
    <source>
        <dbReference type="EMBL" id="EFN55433.1"/>
    </source>
</evidence>
<dbReference type="EMBL" id="GL433844">
    <property type="protein sequence ID" value="EFN55433.1"/>
    <property type="molecule type" value="Genomic_DNA"/>
</dbReference>
<dbReference type="PRINTS" id="PR00109">
    <property type="entry name" value="TYRKINASE"/>
</dbReference>
<dbReference type="InterPro" id="IPR001245">
    <property type="entry name" value="Ser-Thr/Tyr_kinase_cat_dom"/>
</dbReference>
<dbReference type="GeneID" id="17355001"/>
<proteinExistence type="predicted"/>
<reference evidence="2 3" key="1">
    <citation type="journal article" date="2010" name="Plant Cell">
        <title>The Chlorella variabilis NC64A genome reveals adaptation to photosymbiosis, coevolution with viruses, and cryptic sex.</title>
        <authorList>
            <person name="Blanc G."/>
            <person name="Duncan G."/>
            <person name="Agarkova I."/>
            <person name="Borodovsky M."/>
            <person name="Gurnon J."/>
            <person name="Kuo A."/>
            <person name="Lindquist E."/>
            <person name="Lucas S."/>
            <person name="Pangilinan J."/>
            <person name="Polle J."/>
            <person name="Salamov A."/>
            <person name="Terry A."/>
            <person name="Yamada T."/>
            <person name="Dunigan D.D."/>
            <person name="Grigoriev I.V."/>
            <person name="Claverie J.M."/>
            <person name="Van Etten J.L."/>
        </authorList>
    </citation>
    <scope>NUCLEOTIDE SEQUENCE [LARGE SCALE GENOMIC DNA]</scope>
    <source>
        <strain evidence="2 3">NC64A</strain>
    </source>
</reference>
<dbReference type="Pfam" id="PF07714">
    <property type="entry name" value="PK_Tyr_Ser-Thr"/>
    <property type="match status" value="1"/>
</dbReference>
<dbReference type="GO" id="GO:0005737">
    <property type="term" value="C:cytoplasm"/>
    <property type="evidence" value="ECO:0007669"/>
    <property type="project" value="TreeGrafter"/>
</dbReference>
<dbReference type="PANTHER" id="PTHR23257:SF963">
    <property type="entry name" value="AT08303P"/>
    <property type="match status" value="1"/>
</dbReference>
<dbReference type="InterPro" id="IPR008271">
    <property type="entry name" value="Ser/Thr_kinase_AS"/>
</dbReference>
<feature type="domain" description="Protein kinase" evidence="1">
    <location>
        <begin position="1"/>
        <end position="224"/>
    </location>
</feature>
<dbReference type="InterPro" id="IPR050167">
    <property type="entry name" value="Ser_Thr_protein_kinase"/>
</dbReference>
<dbReference type="KEGG" id="cvr:CHLNCDRAFT_31062"/>
<dbReference type="InterPro" id="IPR000719">
    <property type="entry name" value="Prot_kinase_dom"/>
</dbReference>
<organism evidence="3">
    <name type="scientific">Chlorella variabilis</name>
    <name type="common">Green alga</name>
    <dbReference type="NCBI Taxonomy" id="554065"/>
    <lineage>
        <taxon>Eukaryota</taxon>
        <taxon>Viridiplantae</taxon>
        <taxon>Chlorophyta</taxon>
        <taxon>core chlorophytes</taxon>
        <taxon>Trebouxiophyceae</taxon>
        <taxon>Chlorellales</taxon>
        <taxon>Chlorellaceae</taxon>
        <taxon>Chlorella clade</taxon>
        <taxon>Chlorella</taxon>
    </lineage>
</organism>
<sequence length="234" mass="26145">MASLRHPNHHRLPGTATADPPFLPPAEYCAKGSLADVLKAANASPQKAAQLTWLRRLNMALDATKGMLYLHKRGIIHRDLKSPNLLVESTWKVKVADFNLSKIVEDTGSGRSTVANMNPRWLAPEILNGESATTASDVFSWGVVMWELLTFQLPWPHVSPWGLVGKLMDGMRLKIPAKEELPGPDTQRFAGLDDYVGLLQRCWAQDPAERPTFEDCIHELRKMLELQAKSSMEK</sequence>
<dbReference type="AlphaFoldDB" id="E1ZF41"/>
<dbReference type="eggNOG" id="KOG0192">
    <property type="taxonomic scope" value="Eukaryota"/>
</dbReference>
<evidence type="ECO:0000259" key="1">
    <source>
        <dbReference type="PROSITE" id="PS50011"/>
    </source>
</evidence>
<dbReference type="OrthoDB" id="4062651at2759"/>
<keyword evidence="3" id="KW-1185">Reference proteome</keyword>
<dbReference type="RefSeq" id="XP_005847535.1">
    <property type="nucleotide sequence ID" value="XM_005847473.1"/>
</dbReference>
<dbReference type="InParanoid" id="E1ZF41"/>
<gene>
    <name evidence="2" type="ORF">CHLNCDRAFT_31062</name>
</gene>
<dbReference type="GO" id="GO:0007165">
    <property type="term" value="P:signal transduction"/>
    <property type="evidence" value="ECO:0007669"/>
    <property type="project" value="TreeGrafter"/>
</dbReference>
<dbReference type="GO" id="GO:0005524">
    <property type="term" value="F:ATP binding"/>
    <property type="evidence" value="ECO:0007669"/>
    <property type="project" value="InterPro"/>
</dbReference>
<dbReference type="InterPro" id="IPR011009">
    <property type="entry name" value="Kinase-like_dom_sf"/>
</dbReference>
<dbReference type="PANTHER" id="PTHR23257">
    <property type="entry name" value="SERINE-THREONINE PROTEIN KINASE"/>
    <property type="match status" value="1"/>
</dbReference>
<dbReference type="SMART" id="SM00220">
    <property type="entry name" value="S_TKc"/>
    <property type="match status" value="1"/>
</dbReference>
<dbReference type="PROSITE" id="PS50011">
    <property type="entry name" value="PROTEIN_KINASE_DOM"/>
    <property type="match status" value="1"/>
</dbReference>
<dbReference type="SUPFAM" id="SSF56112">
    <property type="entry name" value="Protein kinase-like (PK-like)"/>
    <property type="match status" value="1"/>
</dbReference>
<accession>E1ZF41</accession>
<dbReference type="STRING" id="554065.E1ZF41"/>
<dbReference type="Proteomes" id="UP000008141">
    <property type="component" value="Unassembled WGS sequence"/>
</dbReference>
<evidence type="ECO:0000313" key="3">
    <source>
        <dbReference type="Proteomes" id="UP000008141"/>
    </source>
</evidence>
<dbReference type="PROSITE" id="PS00108">
    <property type="entry name" value="PROTEIN_KINASE_ST"/>
    <property type="match status" value="1"/>
</dbReference>
<name>E1ZF41_CHLVA</name>
<dbReference type="PIRSF" id="PIRSF000654">
    <property type="entry name" value="Integrin-linked_kinase"/>
    <property type="match status" value="1"/>
</dbReference>
<dbReference type="Gene3D" id="1.10.510.10">
    <property type="entry name" value="Transferase(Phosphotransferase) domain 1"/>
    <property type="match status" value="1"/>
</dbReference>
<dbReference type="GO" id="GO:0004672">
    <property type="term" value="F:protein kinase activity"/>
    <property type="evidence" value="ECO:0007669"/>
    <property type="project" value="InterPro"/>
</dbReference>
<protein>
    <recommendedName>
        <fullName evidence="1">Protein kinase domain-containing protein</fullName>
    </recommendedName>
</protein>